<name>A0AAX4PI61_9CHLO</name>
<evidence type="ECO:0000313" key="2">
    <source>
        <dbReference type="EMBL" id="WZN66010.1"/>
    </source>
</evidence>
<reference evidence="2 3" key="1">
    <citation type="submission" date="2024-03" db="EMBL/GenBank/DDBJ databases">
        <title>Complete genome sequence of the green alga Chloropicon roscoffensis RCC1871.</title>
        <authorList>
            <person name="Lemieux C."/>
            <person name="Pombert J.-F."/>
            <person name="Otis C."/>
            <person name="Turmel M."/>
        </authorList>
    </citation>
    <scope>NUCLEOTIDE SEQUENCE [LARGE SCALE GENOMIC DNA]</scope>
    <source>
        <strain evidence="2 3">RCC1871</strain>
    </source>
</reference>
<keyword evidence="3" id="KW-1185">Reference proteome</keyword>
<feature type="signal peptide" evidence="1">
    <location>
        <begin position="1"/>
        <end position="17"/>
    </location>
</feature>
<gene>
    <name evidence="2" type="ORF">HKI87_14g75730</name>
</gene>
<sequence length="642" mass="70703">MLVVMMVLFVTAGLANAQERSGGTSIVVYSKENGIAPGWRDHSWGDETEVEAWSGAPIEASVGSWGALALASVVGEGEEERSNAVQASDEAEVVIVFQGPEGSSEGGANDWIYLTDGRAVPKLTSRQHVKSLRRPLDLGRVRVYLEDSESGRSSRDFLLSGLSSPQAVKADDSEFLEASFLVAPALESSGMDKFDKIVLKDAKGSGFALRVARLEIRPSDAAAETPREVAEVYSKAEGGSPAISIRSWLPDDANVDDADVEGGPEAVALRSLENFKSRPRCEEYGAPVERSRISDASLKEPSGFAASRRYEGILWTHQDRDTDPYLYAVIASTGEVVSKIYVDTKKYGETDWEDIAVALCPDGSGDHCVWIADSGNVARDRETFYVHVMKEPTLERWGKIEAHQVWTFPYQFPQGFHASEGDQRPWVDVESMMVSPDGSRLWLMEKTVNSNGRGPVTVWQTPVGSGPKDLVSRDDDNILKDVTRRGRDAARENPSFVIQVELANKIHNPTVREHAASLRADAFDPPLSGWARDKYQNELSSFNWNKLRAITGADLHPSGRSFVACTYSGIWEYPLPKPYDLTEIGRPKLLSLTAKLDDAYWQTEAVAYGANGKEIFLASEYYKGHQPIRHFGCRSELEGSLE</sequence>
<organism evidence="2 3">
    <name type="scientific">Chloropicon roscoffensis</name>
    <dbReference type="NCBI Taxonomy" id="1461544"/>
    <lineage>
        <taxon>Eukaryota</taxon>
        <taxon>Viridiplantae</taxon>
        <taxon>Chlorophyta</taxon>
        <taxon>Chloropicophyceae</taxon>
        <taxon>Chloropicales</taxon>
        <taxon>Chloropicaceae</taxon>
        <taxon>Chloropicon</taxon>
    </lineage>
</organism>
<keyword evidence="1" id="KW-0732">Signal</keyword>
<dbReference type="SUPFAM" id="SSF75011">
    <property type="entry name" value="3-carboxy-cis,cis-mucoante lactonizing enzyme"/>
    <property type="match status" value="1"/>
</dbReference>
<dbReference type="EMBL" id="CP151514">
    <property type="protein sequence ID" value="WZN66010.1"/>
    <property type="molecule type" value="Genomic_DNA"/>
</dbReference>
<evidence type="ECO:0000313" key="3">
    <source>
        <dbReference type="Proteomes" id="UP001472866"/>
    </source>
</evidence>
<protein>
    <submittedName>
        <fullName evidence="2">Uncharacterized protein</fullName>
    </submittedName>
</protein>
<dbReference type="Proteomes" id="UP001472866">
    <property type="component" value="Chromosome 14"/>
</dbReference>
<evidence type="ECO:0000256" key="1">
    <source>
        <dbReference type="SAM" id="SignalP"/>
    </source>
</evidence>
<feature type="chain" id="PRO_5044005254" evidence="1">
    <location>
        <begin position="18"/>
        <end position="642"/>
    </location>
</feature>
<dbReference type="AlphaFoldDB" id="A0AAX4PI61"/>
<proteinExistence type="predicted"/>
<accession>A0AAX4PI61</accession>